<dbReference type="RefSeq" id="WP_127917520.1">
    <property type="nucleotide sequence ID" value="NZ_RKLP01000010.1"/>
</dbReference>
<evidence type="ECO:0000256" key="9">
    <source>
        <dbReference type="ARBA" id="ARBA00022801"/>
    </source>
</evidence>
<dbReference type="OrthoDB" id="100605at2"/>
<keyword evidence="20" id="KW-1185">Reference proteome</keyword>
<dbReference type="SUPFAM" id="SSF63737">
    <property type="entry name" value="Leukotriene A4 hydrolase N-terminal domain"/>
    <property type="match status" value="1"/>
</dbReference>
<evidence type="ECO:0000256" key="1">
    <source>
        <dbReference type="ARBA" id="ARBA00000098"/>
    </source>
</evidence>
<dbReference type="PRINTS" id="PR00756">
    <property type="entry name" value="ALADIPTASE"/>
</dbReference>
<reference evidence="19 20" key="1">
    <citation type="submission" date="2018-11" db="EMBL/GenBank/DDBJ databases">
        <title>Rhodococcus spongicola sp. nov. and Rhodococcus xishaensis sp. nov. from marine sponges.</title>
        <authorList>
            <person name="Li L."/>
            <person name="Lin H.W."/>
        </authorList>
    </citation>
    <scope>NUCLEOTIDE SEQUENCE [LARGE SCALE GENOMIC DNA]</scope>
    <source>
        <strain evidence="19 20">CCTCC AB2014297</strain>
    </source>
</reference>
<keyword evidence="6" id="KW-0963">Cytoplasm</keyword>
<dbReference type="PANTHER" id="PTHR45726">
    <property type="entry name" value="LEUKOTRIENE A-4 HYDROLASE"/>
    <property type="match status" value="1"/>
</dbReference>
<dbReference type="InterPro" id="IPR001930">
    <property type="entry name" value="Peptidase_M1"/>
</dbReference>
<dbReference type="GO" id="GO:0008270">
    <property type="term" value="F:zinc ion binding"/>
    <property type="evidence" value="ECO:0007669"/>
    <property type="project" value="InterPro"/>
</dbReference>
<protein>
    <recommendedName>
        <fullName evidence="5">Aminopeptidase N</fullName>
        <ecNumber evidence="4">3.4.11.2</ecNumber>
    </recommendedName>
    <alternativeName>
        <fullName evidence="12">Alanine aminopeptidase</fullName>
    </alternativeName>
    <alternativeName>
        <fullName evidence="13">Lysyl aminopeptidase</fullName>
    </alternativeName>
</protein>
<dbReference type="InterPro" id="IPR042097">
    <property type="entry name" value="Aminopeptidase_N-like_N_sf"/>
</dbReference>
<feature type="domain" description="Aminopeptidase N-like N-terminal" evidence="18">
    <location>
        <begin position="31"/>
        <end position="202"/>
    </location>
</feature>
<feature type="binding site" evidence="15">
    <location>
        <position position="298"/>
    </location>
    <ligand>
        <name>Zn(2+)</name>
        <dbReference type="ChEBI" id="CHEBI:29105"/>
        <note>catalytic</note>
    </ligand>
</feature>
<dbReference type="EC" id="3.4.11.2" evidence="4"/>
<keyword evidence="11" id="KW-0482">Metalloprotease</keyword>
<keyword evidence="8 15" id="KW-0479">Metal-binding</keyword>
<comment type="catalytic activity">
    <reaction evidence="1">
        <text>Release of an N-terminal amino acid, Xaa-|-Yaa- from a peptide, amide or arylamide. Xaa is preferably Ala, but may be most amino acids including Pro (slow action). When a terminal hydrophobic residue is followed by a prolyl residue, the two may be released as an intact Xaa-Pro dipeptide.</text>
        <dbReference type="EC" id="3.4.11.2"/>
    </reaction>
</comment>
<feature type="binding site" evidence="15">
    <location>
        <position position="302"/>
    </location>
    <ligand>
        <name>Zn(2+)</name>
        <dbReference type="ChEBI" id="CHEBI:29105"/>
        <note>catalytic</note>
    </ligand>
</feature>
<dbReference type="CDD" id="cd09603">
    <property type="entry name" value="M1_APN_like"/>
    <property type="match status" value="1"/>
</dbReference>
<feature type="active site" description="Proton acceptor" evidence="14">
    <location>
        <position position="299"/>
    </location>
</feature>
<evidence type="ECO:0000256" key="14">
    <source>
        <dbReference type="PIRSR" id="PIRSR634015-1"/>
    </source>
</evidence>
<evidence type="ECO:0000256" key="12">
    <source>
        <dbReference type="ARBA" id="ARBA00029811"/>
    </source>
</evidence>
<dbReference type="AlphaFoldDB" id="A0A438BB11"/>
<evidence type="ECO:0000256" key="11">
    <source>
        <dbReference type="ARBA" id="ARBA00023049"/>
    </source>
</evidence>
<keyword evidence="9" id="KW-0378">Hydrolase</keyword>
<comment type="subcellular location">
    <subcellularLocation>
        <location evidence="2">Cytoplasm</location>
    </subcellularLocation>
</comment>
<dbReference type="InterPro" id="IPR027268">
    <property type="entry name" value="Peptidase_M4/M1_CTD_sf"/>
</dbReference>
<dbReference type="SUPFAM" id="SSF55486">
    <property type="entry name" value="Metalloproteases ('zincins'), catalytic domain"/>
    <property type="match status" value="1"/>
</dbReference>
<feature type="binding site" evidence="15">
    <location>
        <position position="321"/>
    </location>
    <ligand>
        <name>Zn(2+)</name>
        <dbReference type="ChEBI" id="CHEBI:29105"/>
        <note>catalytic</note>
    </ligand>
</feature>
<organism evidence="19 20">
    <name type="scientific">Prescottella agglutinans</name>
    <dbReference type="NCBI Taxonomy" id="1644129"/>
    <lineage>
        <taxon>Bacteria</taxon>
        <taxon>Bacillati</taxon>
        <taxon>Actinomycetota</taxon>
        <taxon>Actinomycetes</taxon>
        <taxon>Mycobacteriales</taxon>
        <taxon>Nocardiaceae</taxon>
        <taxon>Prescottella</taxon>
    </lineage>
</organism>
<dbReference type="Pfam" id="PF17900">
    <property type="entry name" value="Peptidase_M1_N"/>
    <property type="match status" value="1"/>
</dbReference>
<feature type="domain" description="Peptidase M1 membrane alanine aminopeptidase" evidence="17">
    <location>
        <begin position="242"/>
        <end position="433"/>
    </location>
</feature>
<evidence type="ECO:0000259" key="17">
    <source>
        <dbReference type="Pfam" id="PF01433"/>
    </source>
</evidence>
<evidence type="ECO:0000256" key="3">
    <source>
        <dbReference type="ARBA" id="ARBA00010136"/>
    </source>
</evidence>
<comment type="similarity">
    <text evidence="3">Belongs to the peptidase M1 family.</text>
</comment>
<evidence type="ECO:0000256" key="8">
    <source>
        <dbReference type="ARBA" id="ARBA00022723"/>
    </source>
</evidence>
<comment type="caution">
    <text evidence="19">The sequence shown here is derived from an EMBL/GenBank/DDBJ whole genome shotgun (WGS) entry which is preliminary data.</text>
</comment>
<evidence type="ECO:0000256" key="6">
    <source>
        <dbReference type="ARBA" id="ARBA00022490"/>
    </source>
</evidence>
<name>A0A438BB11_9NOCA</name>
<comment type="cofactor">
    <cofactor evidence="15">
        <name>Zn(2+)</name>
        <dbReference type="ChEBI" id="CHEBI:29105"/>
    </cofactor>
    <text evidence="15">Binds 1 zinc ion per subunit.</text>
</comment>
<sequence>MKPGKVSGKATEGPLDPYLPQNGNRGYRVSRYELDLTYKVHSNRLSGKASITATTTDVRPRFALDLAQTMQVSKLSVNGRRVAKYTHRDGKLTVTPAQKIPAGAALAIVVQYAGNPQPIVTMWGDVGWEELTEGSLVASQPNGAASWFPCDDHPSCKASYRISITTDSPYHAVANGTLVRKQTKASQTTWVYEQTEPMASYLATIQIGPYERRRVDGARVPMYALHPTDLRARFDHDFGRQPQMMEVFEKLFGPYPFDDYSVVVTGDDLEIPIEAQGLSVFGANHCDGRRGSERLVAHELAHQWFGNSLTLGAWRDIWLHEGFACYAEWLWSENSGGPDAHTHALQAHRGLAGKPQDIVLGDPGPQLMFDDRIYKRGALTLHVLRREIGDDAFFALLRKWTAKHQHSTVYTEQFTDLAAHFTDKPLRRLWEAWLAEKPLPAL</sequence>
<evidence type="ECO:0000313" key="19">
    <source>
        <dbReference type="EMBL" id="RVW08107.1"/>
    </source>
</evidence>
<dbReference type="EMBL" id="RKLP01000010">
    <property type="protein sequence ID" value="RVW08107.1"/>
    <property type="molecule type" value="Genomic_DNA"/>
</dbReference>
<proteinExistence type="inferred from homology"/>
<feature type="region of interest" description="Disordered" evidence="16">
    <location>
        <begin position="1"/>
        <end position="24"/>
    </location>
</feature>
<evidence type="ECO:0000256" key="10">
    <source>
        <dbReference type="ARBA" id="ARBA00022833"/>
    </source>
</evidence>
<dbReference type="InterPro" id="IPR034015">
    <property type="entry name" value="M1_LTA4H"/>
</dbReference>
<keyword evidence="7" id="KW-0645">Protease</keyword>
<dbReference type="PANTHER" id="PTHR45726:SF3">
    <property type="entry name" value="LEUKOTRIENE A-4 HYDROLASE"/>
    <property type="match status" value="1"/>
</dbReference>
<evidence type="ECO:0000256" key="2">
    <source>
        <dbReference type="ARBA" id="ARBA00004496"/>
    </source>
</evidence>
<dbReference type="GO" id="GO:0005737">
    <property type="term" value="C:cytoplasm"/>
    <property type="evidence" value="ECO:0007669"/>
    <property type="project" value="UniProtKB-SubCell"/>
</dbReference>
<dbReference type="Pfam" id="PF01433">
    <property type="entry name" value="Peptidase_M1"/>
    <property type="match status" value="1"/>
</dbReference>
<dbReference type="InterPro" id="IPR045357">
    <property type="entry name" value="Aminopeptidase_N-like_N"/>
</dbReference>
<dbReference type="Gene3D" id="1.10.390.10">
    <property type="entry name" value="Neutral Protease Domain 2"/>
    <property type="match status" value="1"/>
</dbReference>
<evidence type="ECO:0000256" key="13">
    <source>
        <dbReference type="ARBA" id="ARBA00031533"/>
    </source>
</evidence>
<dbReference type="Proteomes" id="UP000286208">
    <property type="component" value="Unassembled WGS sequence"/>
</dbReference>
<evidence type="ECO:0000256" key="4">
    <source>
        <dbReference type="ARBA" id="ARBA00012564"/>
    </source>
</evidence>
<evidence type="ECO:0000256" key="5">
    <source>
        <dbReference type="ARBA" id="ARBA00015611"/>
    </source>
</evidence>
<evidence type="ECO:0000313" key="20">
    <source>
        <dbReference type="Proteomes" id="UP000286208"/>
    </source>
</evidence>
<dbReference type="GO" id="GO:0008237">
    <property type="term" value="F:metallopeptidase activity"/>
    <property type="evidence" value="ECO:0007669"/>
    <property type="project" value="UniProtKB-KW"/>
</dbReference>
<gene>
    <name evidence="19" type="ORF">EGT67_18280</name>
</gene>
<dbReference type="Gene3D" id="2.60.40.1730">
    <property type="entry name" value="tricorn interacting facor f3 domain"/>
    <property type="match status" value="1"/>
</dbReference>
<evidence type="ECO:0000259" key="18">
    <source>
        <dbReference type="Pfam" id="PF17900"/>
    </source>
</evidence>
<dbReference type="InterPro" id="IPR014782">
    <property type="entry name" value="Peptidase_M1_dom"/>
</dbReference>
<evidence type="ECO:0000256" key="16">
    <source>
        <dbReference type="SAM" id="MobiDB-lite"/>
    </source>
</evidence>
<feature type="active site" description="Proton donor" evidence="14">
    <location>
        <position position="374"/>
    </location>
</feature>
<evidence type="ECO:0000256" key="15">
    <source>
        <dbReference type="PIRSR" id="PIRSR634015-3"/>
    </source>
</evidence>
<accession>A0A438BB11</accession>
<keyword evidence="10 15" id="KW-0862">Zinc</keyword>
<evidence type="ECO:0000256" key="7">
    <source>
        <dbReference type="ARBA" id="ARBA00022670"/>
    </source>
</evidence>
<dbReference type="GO" id="GO:0016285">
    <property type="term" value="F:alanyl aminopeptidase activity"/>
    <property type="evidence" value="ECO:0007669"/>
    <property type="project" value="UniProtKB-EC"/>
</dbReference>
<dbReference type="GO" id="GO:0006508">
    <property type="term" value="P:proteolysis"/>
    <property type="evidence" value="ECO:0007669"/>
    <property type="project" value="UniProtKB-KW"/>
</dbReference>